<name>A0AAV8YFN8_9CUCU</name>
<sequence>MLFLKDRNRPRGMTDMHAQDQKTAEDVDFEEVTQEETVDQIEEPCKKKKEKTIYITGFTTRHTENYSVVGHKKALSIIKNIQVRKAFKDQYTVFGEHVGMRIRDLPSPHAKTIVKHIISTVLFEAEMGKYDNPNSFHPLIHSLLTVYPTFYSHNSHSLEYLNIPIFLVPLHLLNSLPFPVECR</sequence>
<dbReference type="AlphaFoldDB" id="A0AAV8YFN8"/>
<feature type="region of interest" description="Disordered" evidence="1">
    <location>
        <begin position="1"/>
        <end position="22"/>
    </location>
</feature>
<organism evidence="2 3">
    <name type="scientific">Aromia moschata</name>
    <dbReference type="NCBI Taxonomy" id="1265417"/>
    <lineage>
        <taxon>Eukaryota</taxon>
        <taxon>Metazoa</taxon>
        <taxon>Ecdysozoa</taxon>
        <taxon>Arthropoda</taxon>
        <taxon>Hexapoda</taxon>
        <taxon>Insecta</taxon>
        <taxon>Pterygota</taxon>
        <taxon>Neoptera</taxon>
        <taxon>Endopterygota</taxon>
        <taxon>Coleoptera</taxon>
        <taxon>Polyphaga</taxon>
        <taxon>Cucujiformia</taxon>
        <taxon>Chrysomeloidea</taxon>
        <taxon>Cerambycidae</taxon>
        <taxon>Cerambycinae</taxon>
        <taxon>Callichromatini</taxon>
        <taxon>Aromia</taxon>
    </lineage>
</organism>
<reference evidence="2" key="1">
    <citation type="journal article" date="2023" name="Insect Mol. Biol.">
        <title>Genome sequencing provides insights into the evolution of gene families encoding plant cell wall-degrading enzymes in longhorned beetles.</title>
        <authorList>
            <person name="Shin N.R."/>
            <person name="Okamura Y."/>
            <person name="Kirsch R."/>
            <person name="Pauchet Y."/>
        </authorList>
    </citation>
    <scope>NUCLEOTIDE SEQUENCE</scope>
    <source>
        <strain evidence="2">AMC_N1</strain>
    </source>
</reference>
<protein>
    <submittedName>
        <fullName evidence="2">Uncharacterized protein</fullName>
    </submittedName>
</protein>
<gene>
    <name evidence="2" type="ORF">NQ318_007373</name>
</gene>
<proteinExistence type="predicted"/>
<evidence type="ECO:0000313" key="2">
    <source>
        <dbReference type="EMBL" id="KAJ8949611.1"/>
    </source>
</evidence>
<evidence type="ECO:0000313" key="3">
    <source>
        <dbReference type="Proteomes" id="UP001162162"/>
    </source>
</evidence>
<dbReference type="Proteomes" id="UP001162162">
    <property type="component" value="Unassembled WGS sequence"/>
</dbReference>
<dbReference type="EMBL" id="JAPWTK010000114">
    <property type="protein sequence ID" value="KAJ8949611.1"/>
    <property type="molecule type" value="Genomic_DNA"/>
</dbReference>
<evidence type="ECO:0000256" key="1">
    <source>
        <dbReference type="SAM" id="MobiDB-lite"/>
    </source>
</evidence>
<keyword evidence="3" id="KW-1185">Reference proteome</keyword>
<accession>A0AAV8YFN8</accession>
<comment type="caution">
    <text evidence="2">The sequence shown here is derived from an EMBL/GenBank/DDBJ whole genome shotgun (WGS) entry which is preliminary data.</text>
</comment>